<proteinExistence type="predicted"/>
<evidence type="ECO:0000313" key="2">
    <source>
        <dbReference type="Proteomes" id="UP001165121"/>
    </source>
</evidence>
<dbReference type="OrthoDB" id="146055at2759"/>
<accession>A0A9W6XT47</accession>
<keyword evidence="2" id="KW-1185">Reference proteome</keyword>
<protein>
    <submittedName>
        <fullName evidence="1">Unnamed protein product</fullName>
    </submittedName>
</protein>
<evidence type="ECO:0000313" key="1">
    <source>
        <dbReference type="EMBL" id="GMF44722.1"/>
    </source>
</evidence>
<comment type="caution">
    <text evidence="1">The sequence shown here is derived from an EMBL/GenBank/DDBJ whole genome shotgun (WGS) entry which is preliminary data.</text>
</comment>
<reference evidence="1" key="1">
    <citation type="submission" date="2023-04" db="EMBL/GenBank/DDBJ databases">
        <title>Phytophthora fragariaefolia NBRC 109709.</title>
        <authorList>
            <person name="Ichikawa N."/>
            <person name="Sato H."/>
            <person name="Tonouchi N."/>
        </authorList>
    </citation>
    <scope>NUCLEOTIDE SEQUENCE</scope>
    <source>
        <strain evidence="1">NBRC 109709</strain>
    </source>
</reference>
<dbReference type="EMBL" id="BSXT01001725">
    <property type="protein sequence ID" value="GMF44722.1"/>
    <property type="molecule type" value="Genomic_DNA"/>
</dbReference>
<sequence length="103" mass="11284">MATQIGSAFSKSDGRVTIAKVLTAQHGDDTVVQMVAAAKASSNAEINVWGKAIEVQQFKMWYNQKMTTDQLAKIAPSISKETVTDFKKFVKKVQEAAKWASAF</sequence>
<gene>
    <name evidence="1" type="ORF">Pfra01_001571200</name>
</gene>
<organism evidence="1 2">
    <name type="scientific">Phytophthora fragariaefolia</name>
    <dbReference type="NCBI Taxonomy" id="1490495"/>
    <lineage>
        <taxon>Eukaryota</taxon>
        <taxon>Sar</taxon>
        <taxon>Stramenopiles</taxon>
        <taxon>Oomycota</taxon>
        <taxon>Peronosporomycetes</taxon>
        <taxon>Peronosporales</taxon>
        <taxon>Peronosporaceae</taxon>
        <taxon>Phytophthora</taxon>
    </lineage>
</organism>
<dbReference type="Proteomes" id="UP001165121">
    <property type="component" value="Unassembled WGS sequence"/>
</dbReference>
<dbReference type="AlphaFoldDB" id="A0A9W6XT47"/>
<name>A0A9W6XT47_9STRA</name>